<reference evidence="13" key="2">
    <citation type="submission" date="2025-08" db="UniProtKB">
        <authorList>
            <consortium name="Ensembl"/>
        </authorList>
    </citation>
    <scope>IDENTIFICATION</scope>
</reference>
<comment type="subunit">
    <text evidence="3">Lactose synthase (LS) is a heterodimer of a catalytic component, beta1,4-galactosyltransferase (beta4Gal-T1) and a regulatory component, alpha-lactalbumin (LA).</text>
</comment>
<dbReference type="InterPro" id="IPR001916">
    <property type="entry name" value="Glyco_hydro_22"/>
</dbReference>
<dbReference type="GO" id="GO:0005576">
    <property type="term" value="C:extracellular region"/>
    <property type="evidence" value="ECO:0007669"/>
    <property type="project" value="UniProtKB-SubCell"/>
</dbReference>
<comment type="function">
    <text evidence="1">Regulatory subunit of lactose synthase, changes the substrate specificity of galactosyltransferase in the mammary gland making glucose a good acceptor substrate for this enzyme. This enables LS to synthesize lactose, the major carbohydrate component of milk. In other tissues, galactosyltransferase transfers galactose onto the N-acetylglucosamine of the oligosaccharide chains in glycoproteins.</text>
</comment>
<dbReference type="PRINTS" id="PR00136">
    <property type="entry name" value="LACTALBUMIN"/>
</dbReference>
<evidence type="ECO:0000256" key="1">
    <source>
        <dbReference type="ARBA" id="ARBA00002592"/>
    </source>
</evidence>
<comment type="subcellular location">
    <subcellularLocation>
        <location evidence="2">Secreted</location>
    </subcellularLocation>
</comment>
<dbReference type="GO" id="GO:0004461">
    <property type="term" value="F:lactose synthase activity"/>
    <property type="evidence" value="ECO:0007669"/>
    <property type="project" value="InterPro"/>
</dbReference>
<feature type="domain" description="Glycosyl hydrolases family 22 (GH22)" evidence="12">
    <location>
        <begin position="139"/>
        <end position="157"/>
    </location>
</feature>
<dbReference type="InterPro" id="IPR023346">
    <property type="entry name" value="Lysozyme-like_dom_sf"/>
</dbReference>
<keyword evidence="8" id="KW-0422">Lactose biosynthesis</keyword>
<dbReference type="PANTHER" id="PTHR11407">
    <property type="entry name" value="LYSOZYME C"/>
    <property type="match status" value="1"/>
</dbReference>
<evidence type="ECO:0000256" key="4">
    <source>
        <dbReference type="ARBA" id="ARBA00022525"/>
    </source>
</evidence>
<evidence type="ECO:0000256" key="10">
    <source>
        <dbReference type="ARBA" id="ARBA00031746"/>
    </source>
</evidence>
<dbReference type="PRINTS" id="PR00135">
    <property type="entry name" value="LYZLACT"/>
</dbReference>
<dbReference type="SMART" id="SM00263">
    <property type="entry name" value="LYZ1"/>
    <property type="match status" value="1"/>
</dbReference>
<dbReference type="GO" id="GO:0050829">
    <property type="term" value="P:defense response to Gram-negative bacterium"/>
    <property type="evidence" value="ECO:0007669"/>
    <property type="project" value="TreeGrafter"/>
</dbReference>
<protein>
    <recommendedName>
        <fullName evidence="10">Lactose synthase B protein</fullName>
    </recommendedName>
</protein>
<keyword evidence="4" id="KW-0964">Secreted</keyword>
<comment type="similarity">
    <text evidence="11">Belongs to the glycosyl hydrolase 22 family.</text>
</comment>
<accession>A0A9L0IZY6</accession>
<proteinExistence type="inferred from homology"/>
<keyword evidence="9" id="KW-1015">Disulfide bond</keyword>
<evidence type="ECO:0000313" key="13">
    <source>
        <dbReference type="Ensembl" id="ENSEASP00005042625.1"/>
    </source>
</evidence>
<dbReference type="InterPro" id="IPR019799">
    <property type="entry name" value="Glyco_hydro_22_CS"/>
</dbReference>
<keyword evidence="5" id="KW-0479">Metal-binding</keyword>
<evidence type="ECO:0000259" key="12">
    <source>
        <dbReference type="PROSITE" id="PS00128"/>
    </source>
</evidence>
<evidence type="ECO:0000256" key="8">
    <source>
        <dbReference type="ARBA" id="ARBA00023091"/>
    </source>
</evidence>
<dbReference type="GO" id="GO:0050830">
    <property type="term" value="P:defense response to Gram-positive bacterium"/>
    <property type="evidence" value="ECO:0007669"/>
    <property type="project" value="TreeGrafter"/>
</dbReference>
<dbReference type="GO" id="GO:0005509">
    <property type="term" value="F:calcium ion binding"/>
    <property type="evidence" value="ECO:0007669"/>
    <property type="project" value="InterPro"/>
</dbReference>
<dbReference type="AlphaFoldDB" id="A0A9L0IZY6"/>
<keyword evidence="14" id="KW-1185">Reference proteome</keyword>
<dbReference type="PANTHER" id="PTHR11407:SF32">
    <property type="entry name" value="ALPHA-LACTALBUMIN"/>
    <property type="match status" value="1"/>
</dbReference>
<reference evidence="13" key="3">
    <citation type="submission" date="2025-09" db="UniProtKB">
        <authorList>
            <consortium name="Ensembl"/>
        </authorList>
    </citation>
    <scope>IDENTIFICATION</scope>
</reference>
<keyword evidence="6" id="KW-0494">Milk protein</keyword>
<evidence type="ECO:0000313" key="14">
    <source>
        <dbReference type="Proteomes" id="UP000694387"/>
    </source>
</evidence>
<dbReference type="GeneTree" id="ENSGT00940000161726"/>
<dbReference type="Ensembl" id="ENSEAST00005066214.1">
    <property type="protein sequence ID" value="ENSEASP00005042625.1"/>
    <property type="gene ID" value="ENSEASG00005000118.2"/>
</dbReference>
<evidence type="ECO:0000256" key="9">
    <source>
        <dbReference type="ARBA" id="ARBA00023157"/>
    </source>
</evidence>
<dbReference type="Proteomes" id="UP000694387">
    <property type="component" value="Chromosome 22"/>
</dbReference>
<dbReference type="PROSITE" id="PS51348">
    <property type="entry name" value="GLYCOSYL_HYDROL_F22_2"/>
    <property type="match status" value="1"/>
</dbReference>
<gene>
    <name evidence="13" type="primary">LALBA</name>
</gene>
<evidence type="ECO:0000256" key="6">
    <source>
        <dbReference type="ARBA" id="ARBA00022743"/>
    </source>
</evidence>
<dbReference type="InterPro" id="IPR000545">
    <property type="entry name" value="Lactalbumin"/>
</dbReference>
<evidence type="ECO:0000256" key="11">
    <source>
        <dbReference type="RuleBase" id="RU004440"/>
    </source>
</evidence>
<dbReference type="Pfam" id="PF00062">
    <property type="entry name" value="Lys"/>
    <property type="match status" value="1"/>
</dbReference>
<dbReference type="SUPFAM" id="SSF53955">
    <property type="entry name" value="Lysozyme-like"/>
    <property type="match status" value="1"/>
</dbReference>
<evidence type="ECO:0000256" key="2">
    <source>
        <dbReference type="ARBA" id="ARBA00004613"/>
    </source>
</evidence>
<reference evidence="13 14" key="1">
    <citation type="journal article" date="2020" name="Nat. Commun.">
        <title>Donkey genomes provide new insights into domestication and selection for coat color.</title>
        <authorList>
            <person name="Wang"/>
            <person name="C."/>
            <person name="Li"/>
            <person name="H."/>
            <person name="Guo"/>
            <person name="Y."/>
            <person name="Huang"/>
            <person name="J."/>
            <person name="Sun"/>
            <person name="Y."/>
            <person name="Min"/>
            <person name="J."/>
            <person name="Wang"/>
            <person name="J."/>
            <person name="Fang"/>
            <person name="X."/>
            <person name="Zhao"/>
            <person name="Z."/>
            <person name="Wang"/>
            <person name="S."/>
            <person name="Zhang"/>
            <person name="Y."/>
            <person name="Liu"/>
            <person name="Q."/>
            <person name="Jiang"/>
            <person name="Q."/>
            <person name="Wang"/>
            <person name="X."/>
            <person name="Guo"/>
            <person name="Y."/>
            <person name="Yang"/>
            <person name="C."/>
            <person name="Wang"/>
            <person name="Y."/>
            <person name="Tian"/>
            <person name="F."/>
            <person name="Zhuang"/>
            <person name="G."/>
            <person name="Fan"/>
            <person name="Y."/>
            <person name="Gao"/>
            <person name="Q."/>
            <person name="Li"/>
            <person name="Y."/>
            <person name="Ju"/>
            <person name="Z."/>
            <person name="Li"/>
            <person name="J."/>
            <person name="Li"/>
            <person name="R."/>
            <person name="Hou"/>
            <person name="M."/>
            <person name="Yang"/>
            <person name="G."/>
            <person name="Liu"/>
            <person name="G."/>
            <person name="Liu"/>
            <person name="W."/>
            <person name="Guo"/>
            <person name="J."/>
            <person name="Pan"/>
            <person name="S."/>
            <person name="Fan"/>
            <person name="G."/>
            <person name="Zhang"/>
            <person name="W."/>
            <person name="Zhang"/>
            <person name="R."/>
            <person name="Yu"/>
            <person name="J."/>
            <person name="Zhang"/>
            <person name="X."/>
            <person name="Yin"/>
            <person name="Q."/>
            <person name="Ji"/>
            <person name="C."/>
            <person name="Jin"/>
            <person name="Y."/>
            <person name="Yue"/>
            <person name="G."/>
            <person name="Liu"/>
            <person name="M."/>
            <person name="Xu"/>
            <person name="J."/>
            <person name="Liu"/>
            <person name="S."/>
            <person name="Jordana"/>
            <person name="J."/>
            <person name="Noce"/>
            <person name="A."/>
            <person name="Amills"/>
            <person name="M."/>
            <person name="Wu"/>
            <person name="D.D."/>
            <person name="Li"/>
            <person name="S."/>
            <person name="Zhou"/>
            <person name="X. and Zhong"/>
            <person name="J."/>
        </authorList>
    </citation>
    <scope>NUCLEOTIDE SEQUENCE [LARGE SCALE GENOMIC DNA]</scope>
</reference>
<evidence type="ECO:0000256" key="5">
    <source>
        <dbReference type="ARBA" id="ARBA00022723"/>
    </source>
</evidence>
<dbReference type="FunFam" id="1.10.530.10:FF:000014">
    <property type="entry name" value="Alpha-lactalbumin"/>
    <property type="match status" value="1"/>
</dbReference>
<organism evidence="13 14">
    <name type="scientific">Equus asinus</name>
    <name type="common">Donkey</name>
    <name type="synonym">Equus africanus asinus</name>
    <dbReference type="NCBI Taxonomy" id="9793"/>
    <lineage>
        <taxon>Eukaryota</taxon>
        <taxon>Metazoa</taxon>
        <taxon>Chordata</taxon>
        <taxon>Craniata</taxon>
        <taxon>Vertebrata</taxon>
        <taxon>Euteleostomi</taxon>
        <taxon>Mammalia</taxon>
        <taxon>Eutheria</taxon>
        <taxon>Laurasiatheria</taxon>
        <taxon>Perissodactyla</taxon>
        <taxon>Equidae</taxon>
        <taxon>Equus</taxon>
    </lineage>
</organism>
<dbReference type="Gene3D" id="1.10.530.10">
    <property type="match status" value="1"/>
</dbReference>
<evidence type="ECO:0000256" key="7">
    <source>
        <dbReference type="ARBA" id="ARBA00022837"/>
    </source>
</evidence>
<dbReference type="GO" id="GO:0003796">
    <property type="term" value="F:lysozyme activity"/>
    <property type="evidence" value="ECO:0007669"/>
    <property type="project" value="TreeGrafter"/>
</dbReference>
<dbReference type="PROSITE" id="PS00128">
    <property type="entry name" value="GLYCOSYL_HYDROL_F22_1"/>
    <property type="match status" value="1"/>
</dbReference>
<keyword evidence="7" id="KW-0106">Calcium</keyword>
<sequence>MVDCLGQCFQGPRLWLREAGAWFSGHCMDPKSELRSKVVIAMNGSVLVMLLNWTEDEEMRVVVERRASRTTTSPVVCQIRGPKSQLVFLLKWICTIFHSSGYDTQTIVKNNGKTEYGLFQINNKMWCRDNQILPSRNICGISCNKFLDDDLTDDVMCAKKILDSEGIDYWLAHKPLCSEKLEQWLCEEL</sequence>
<dbReference type="GO" id="GO:0005989">
    <property type="term" value="P:lactose biosynthetic process"/>
    <property type="evidence" value="ECO:0007669"/>
    <property type="project" value="UniProtKB-KW"/>
</dbReference>
<name>A0A9L0IZY6_EQUAS</name>
<evidence type="ECO:0000256" key="3">
    <source>
        <dbReference type="ARBA" id="ARBA00011582"/>
    </source>
</evidence>